<keyword evidence="1" id="KW-0732">Signal</keyword>
<dbReference type="SUPFAM" id="SSF57414">
    <property type="entry name" value="Hairpin loop containing domain-like"/>
    <property type="match status" value="1"/>
</dbReference>
<evidence type="ECO:0000313" key="3">
    <source>
        <dbReference type="EMBL" id="KAK2148675.1"/>
    </source>
</evidence>
<feature type="chain" id="PRO_5042132317" description="C-type lectin domain-containing protein" evidence="1">
    <location>
        <begin position="16"/>
        <end position="245"/>
    </location>
</feature>
<dbReference type="Proteomes" id="UP001208570">
    <property type="component" value="Unassembled WGS sequence"/>
</dbReference>
<gene>
    <name evidence="3" type="ORF">LSH36_487g01019</name>
</gene>
<accession>A0AAD9MX38</accession>
<proteinExistence type="predicted"/>
<dbReference type="InterPro" id="IPR016186">
    <property type="entry name" value="C-type_lectin-like/link_sf"/>
</dbReference>
<organism evidence="3 4">
    <name type="scientific">Paralvinella palmiformis</name>
    <dbReference type="NCBI Taxonomy" id="53620"/>
    <lineage>
        <taxon>Eukaryota</taxon>
        <taxon>Metazoa</taxon>
        <taxon>Spiralia</taxon>
        <taxon>Lophotrochozoa</taxon>
        <taxon>Annelida</taxon>
        <taxon>Polychaeta</taxon>
        <taxon>Sedentaria</taxon>
        <taxon>Canalipalpata</taxon>
        <taxon>Terebellida</taxon>
        <taxon>Terebelliformia</taxon>
        <taxon>Alvinellidae</taxon>
        <taxon>Paralvinella</taxon>
    </lineage>
</organism>
<dbReference type="Gene3D" id="3.10.100.10">
    <property type="entry name" value="Mannose-Binding Protein A, subunit A"/>
    <property type="match status" value="1"/>
</dbReference>
<dbReference type="PANTHER" id="PTHR22803">
    <property type="entry name" value="MANNOSE, PHOSPHOLIPASE, LECTIN RECEPTOR RELATED"/>
    <property type="match status" value="1"/>
</dbReference>
<name>A0AAD9MX38_9ANNE</name>
<comment type="caution">
    <text evidence="3">The sequence shown here is derived from an EMBL/GenBank/DDBJ whole genome shotgun (WGS) entry which is preliminary data.</text>
</comment>
<protein>
    <recommendedName>
        <fullName evidence="2">C-type lectin domain-containing protein</fullName>
    </recommendedName>
</protein>
<dbReference type="CDD" id="cd00037">
    <property type="entry name" value="CLECT"/>
    <property type="match status" value="1"/>
</dbReference>
<dbReference type="InterPro" id="IPR001304">
    <property type="entry name" value="C-type_lectin-like"/>
</dbReference>
<feature type="signal peptide" evidence="1">
    <location>
        <begin position="1"/>
        <end position="15"/>
    </location>
</feature>
<dbReference type="EMBL" id="JAODUP010000487">
    <property type="protein sequence ID" value="KAK2148675.1"/>
    <property type="molecule type" value="Genomic_DNA"/>
</dbReference>
<evidence type="ECO:0000256" key="1">
    <source>
        <dbReference type="SAM" id="SignalP"/>
    </source>
</evidence>
<dbReference type="InterPro" id="IPR016187">
    <property type="entry name" value="CTDL_fold"/>
</dbReference>
<sequence length="245" mass="27593">MKYAFALSLVVRCWAYSISGCPELWYEYDGSCYNLSSETRSYWVARLICRAESGDLVIISGESENDFIKELFLIYHRNTGKNISAAFIGLDDIDEESVFVWVDGSPLAYRNWAAGGPDNYGDSDVCTMLGPNNAHFGMWDDISITRQRRFVCEFRMRTTKVGAATAVASIKPALYLESRVIEVIYARSIVECLQGCIQRRVCLSINFMPGDQSNAGVCRLMTATAGDYYAVRKTVDGWMYLELLN</sequence>
<evidence type="ECO:0000313" key="4">
    <source>
        <dbReference type="Proteomes" id="UP001208570"/>
    </source>
</evidence>
<feature type="domain" description="C-type lectin" evidence="2">
    <location>
        <begin position="28"/>
        <end position="153"/>
    </location>
</feature>
<dbReference type="SMART" id="SM00034">
    <property type="entry name" value="CLECT"/>
    <property type="match status" value="1"/>
</dbReference>
<dbReference type="SUPFAM" id="SSF56436">
    <property type="entry name" value="C-type lectin-like"/>
    <property type="match status" value="1"/>
</dbReference>
<dbReference type="InterPro" id="IPR003609">
    <property type="entry name" value="Pan_app"/>
</dbReference>
<dbReference type="InterPro" id="IPR050111">
    <property type="entry name" value="C-type_lectin/snaclec_domain"/>
</dbReference>
<dbReference type="PROSITE" id="PS50041">
    <property type="entry name" value="C_TYPE_LECTIN_2"/>
    <property type="match status" value="1"/>
</dbReference>
<dbReference type="Pfam" id="PF00024">
    <property type="entry name" value="PAN_1"/>
    <property type="match status" value="1"/>
</dbReference>
<reference evidence="3" key="1">
    <citation type="journal article" date="2023" name="Mol. Biol. Evol.">
        <title>Third-Generation Sequencing Reveals the Adaptive Role of the Epigenome in Three Deep-Sea Polychaetes.</title>
        <authorList>
            <person name="Perez M."/>
            <person name="Aroh O."/>
            <person name="Sun Y."/>
            <person name="Lan Y."/>
            <person name="Juniper S.K."/>
            <person name="Young C.R."/>
            <person name="Angers B."/>
            <person name="Qian P.Y."/>
        </authorList>
    </citation>
    <scope>NUCLEOTIDE SEQUENCE</scope>
    <source>
        <strain evidence="3">P08H-3</strain>
    </source>
</reference>
<evidence type="ECO:0000259" key="2">
    <source>
        <dbReference type="PROSITE" id="PS50041"/>
    </source>
</evidence>
<keyword evidence="4" id="KW-1185">Reference proteome</keyword>
<dbReference type="AlphaFoldDB" id="A0AAD9MX38"/>
<dbReference type="Pfam" id="PF00059">
    <property type="entry name" value="Lectin_C"/>
    <property type="match status" value="1"/>
</dbReference>